<evidence type="ECO:0000313" key="3">
    <source>
        <dbReference type="RefSeq" id="XP_030386528.1"/>
    </source>
</evidence>
<accession>A0A6J2UGJ9</accession>
<dbReference type="Proteomes" id="UP000504634">
    <property type="component" value="Unplaced"/>
</dbReference>
<keyword evidence="1" id="KW-0175">Coiled coil</keyword>
<dbReference type="AlphaFoldDB" id="A0A6J2UGJ9"/>
<keyword evidence="2" id="KW-1185">Reference proteome</keyword>
<reference evidence="3" key="1">
    <citation type="submission" date="2025-08" db="UniProtKB">
        <authorList>
            <consortium name="RefSeq"/>
        </authorList>
    </citation>
    <scope>IDENTIFICATION</scope>
    <source>
        <strain evidence="3">11010-0011.00</strain>
        <tissue evidence="3">Whole body</tissue>
    </source>
</reference>
<evidence type="ECO:0000256" key="1">
    <source>
        <dbReference type="SAM" id="Coils"/>
    </source>
</evidence>
<dbReference type="GeneID" id="115633264"/>
<organism evidence="2 3">
    <name type="scientific">Drosophila lebanonensis</name>
    <name type="common">Fruit fly</name>
    <name type="synonym">Scaptodrosophila lebanonensis</name>
    <dbReference type="NCBI Taxonomy" id="7225"/>
    <lineage>
        <taxon>Eukaryota</taxon>
        <taxon>Metazoa</taxon>
        <taxon>Ecdysozoa</taxon>
        <taxon>Arthropoda</taxon>
        <taxon>Hexapoda</taxon>
        <taxon>Insecta</taxon>
        <taxon>Pterygota</taxon>
        <taxon>Neoptera</taxon>
        <taxon>Endopterygota</taxon>
        <taxon>Diptera</taxon>
        <taxon>Brachycera</taxon>
        <taxon>Muscomorpha</taxon>
        <taxon>Ephydroidea</taxon>
        <taxon>Drosophilidae</taxon>
        <taxon>Scaptodrosophila</taxon>
    </lineage>
</organism>
<dbReference type="RefSeq" id="XP_030386528.1">
    <property type="nucleotide sequence ID" value="XM_030530668.1"/>
</dbReference>
<protein>
    <submittedName>
        <fullName evidence="3">Uncharacterized protein LOC115633264</fullName>
    </submittedName>
</protein>
<proteinExistence type="predicted"/>
<name>A0A6J2UGJ9_DROLE</name>
<feature type="coiled-coil region" evidence="1">
    <location>
        <begin position="152"/>
        <end position="182"/>
    </location>
</feature>
<evidence type="ECO:0000313" key="2">
    <source>
        <dbReference type="Proteomes" id="UP000504634"/>
    </source>
</evidence>
<sequence>MALSPEIVVGNRNDLDQRRKSMECLSRASLAAWRMLSGLSYNLKTKTDKAEELITLAGQQIQQYANILCDTKSLNSRCNASISENERISYDLCLKKHELEIQRMKQLVEHSRLASELHDKTESLQVTKHWLESETSELLKATAKVTKMITFLDERKKQNEILREHNQKLAEEIKEKSELLRSRTVMMHTMIHNMGEELNGVNLKTKAIEGISAQLKRRIAMLKYLQRQQSDSNGGKKECGLFLRMAITMQNYMQYWWQNCRRIFELIVYRWRYTKQLREP</sequence>
<gene>
    <name evidence="3" type="primary">LOC115633264</name>
</gene>